<keyword evidence="2" id="KW-1185">Reference proteome</keyword>
<dbReference type="Proteomes" id="UP000706039">
    <property type="component" value="Unassembled WGS sequence"/>
</dbReference>
<comment type="caution">
    <text evidence="1">The sequence shown here is derived from an EMBL/GenBank/DDBJ whole genome shotgun (WGS) entry which is preliminary data.</text>
</comment>
<reference evidence="1 2" key="1">
    <citation type="submission" date="2021-08" db="EMBL/GenBank/DDBJ databases">
        <authorList>
            <person name="Tuo L."/>
        </authorList>
    </citation>
    <scope>NUCLEOTIDE SEQUENCE [LARGE SCALE GENOMIC DNA]</scope>
    <source>
        <strain evidence="1 2">JCM 31229</strain>
    </source>
</reference>
<dbReference type="InterPro" id="IPR011051">
    <property type="entry name" value="RmlC_Cupin_sf"/>
</dbReference>
<proteinExistence type="predicted"/>
<evidence type="ECO:0008006" key="3">
    <source>
        <dbReference type="Google" id="ProtNLM"/>
    </source>
</evidence>
<sequence length="270" mass="29868">MSRSGKYTVAGFMQDAKRILETDLPLAEKQAEIADRMSLLSQRDDLTRFAIPIGPADGSTQNFLLGFEPPFTLLGLSQFDPHYLSPVHEHGDFWVIACGWRGVDRWDMYERKDDGSIAGYADLELVDQIFLPRGRTTWMPPPPRSIHSHNNETGALNCELIFTAAEPMKVEDRLYYDVEEKTCWPSLFPPATIFPGTRWPPDLPGHHLHAAETCDHGRADAARLESADAPGPLGRALVSARAGVDALFGRSNCPSCNLIDSIARLAPARG</sequence>
<dbReference type="Gene3D" id="2.60.120.10">
    <property type="entry name" value="Jelly Rolls"/>
    <property type="match status" value="1"/>
</dbReference>
<dbReference type="SUPFAM" id="SSF51182">
    <property type="entry name" value="RmlC-like cupins"/>
    <property type="match status" value="1"/>
</dbReference>
<organism evidence="1 2">
    <name type="scientific">Sphingomonas colocasiae</name>
    <dbReference type="NCBI Taxonomy" id="1848973"/>
    <lineage>
        <taxon>Bacteria</taxon>
        <taxon>Pseudomonadati</taxon>
        <taxon>Pseudomonadota</taxon>
        <taxon>Alphaproteobacteria</taxon>
        <taxon>Sphingomonadales</taxon>
        <taxon>Sphingomonadaceae</taxon>
        <taxon>Sphingomonas</taxon>
    </lineage>
</organism>
<gene>
    <name evidence="1" type="ORF">K7G82_17805</name>
</gene>
<dbReference type="InterPro" id="IPR014710">
    <property type="entry name" value="RmlC-like_jellyroll"/>
</dbReference>
<name>A0ABS7PT52_9SPHN</name>
<dbReference type="RefSeq" id="WP_222991250.1">
    <property type="nucleotide sequence ID" value="NZ_JAINVV010000008.1"/>
</dbReference>
<accession>A0ABS7PT52</accession>
<dbReference type="EMBL" id="JAINVV010000008">
    <property type="protein sequence ID" value="MBY8824164.1"/>
    <property type="molecule type" value="Genomic_DNA"/>
</dbReference>
<evidence type="ECO:0000313" key="1">
    <source>
        <dbReference type="EMBL" id="MBY8824164.1"/>
    </source>
</evidence>
<protein>
    <recommendedName>
        <fullName evidence="3">Cysteine dioxygenase</fullName>
    </recommendedName>
</protein>
<evidence type="ECO:0000313" key="2">
    <source>
        <dbReference type="Proteomes" id="UP000706039"/>
    </source>
</evidence>